<dbReference type="PANTHER" id="PTHR13288">
    <property type="entry name" value="SPLICING FACTOR 45 SPF45"/>
    <property type="match status" value="1"/>
</dbReference>
<evidence type="ECO:0000313" key="5">
    <source>
        <dbReference type="Proteomes" id="UP001476798"/>
    </source>
</evidence>
<keyword evidence="5" id="KW-1185">Reference proteome</keyword>
<dbReference type="SMART" id="SM00443">
    <property type="entry name" value="G_patch"/>
    <property type="match status" value="1"/>
</dbReference>
<dbReference type="PIRSF" id="PIRSF031066">
    <property type="entry name" value="Splicing_factor_SPF45"/>
    <property type="match status" value="1"/>
</dbReference>
<feature type="region of interest" description="Disordered" evidence="1">
    <location>
        <begin position="70"/>
        <end position="203"/>
    </location>
</feature>
<proteinExistence type="predicted"/>
<evidence type="ECO:0000313" key="4">
    <source>
        <dbReference type="EMBL" id="MEQ2172504.1"/>
    </source>
</evidence>
<organism evidence="4 5">
    <name type="scientific">Goodea atripinnis</name>
    <dbReference type="NCBI Taxonomy" id="208336"/>
    <lineage>
        <taxon>Eukaryota</taxon>
        <taxon>Metazoa</taxon>
        <taxon>Chordata</taxon>
        <taxon>Craniata</taxon>
        <taxon>Vertebrata</taxon>
        <taxon>Euteleostomi</taxon>
        <taxon>Actinopterygii</taxon>
        <taxon>Neopterygii</taxon>
        <taxon>Teleostei</taxon>
        <taxon>Neoteleostei</taxon>
        <taxon>Acanthomorphata</taxon>
        <taxon>Ovalentaria</taxon>
        <taxon>Atherinomorphae</taxon>
        <taxon>Cyprinodontiformes</taxon>
        <taxon>Goodeidae</taxon>
        <taxon>Goodea</taxon>
    </lineage>
</organism>
<keyword evidence="2" id="KW-1133">Transmembrane helix</keyword>
<sequence length="319" mass="35551">TQRVKQTTVLAPVIDLKRGGSSDDRLNTDTPPHIAVGLKDAVPSGFSSGDVLIPLADEYDPMFPNDYEKVVKRHREEQQRKREQERQKEIEEREKRRKERHEGGAPSGFSRFPATEEDSDEEEEYEKEWRKRSMGGAAIAPPSSLVDRDGKCDDDPSGSLGSSSHSYEDEGRPARGAKAAIPPPIYEDSDRPRSPPGPTSSFLANMGGTVAHKIMQKYGFKEGQGLGKHEQGLSTALSVEKTSKRGGKIIIGDAAEKRMFFFLLKSLFYMFTLFTLSCFKSFLSVGRMNSLVLLIFPKLVSVFSHLLFDIKSLHSSCTF</sequence>
<evidence type="ECO:0000259" key="3">
    <source>
        <dbReference type="PROSITE" id="PS50174"/>
    </source>
</evidence>
<dbReference type="InterPro" id="IPR000467">
    <property type="entry name" value="G_patch_dom"/>
</dbReference>
<dbReference type="PROSITE" id="PS50174">
    <property type="entry name" value="G_PATCH"/>
    <property type="match status" value="1"/>
</dbReference>
<feature type="compositionally biased region" description="Acidic residues" evidence="1">
    <location>
        <begin position="115"/>
        <end position="126"/>
    </location>
</feature>
<protein>
    <submittedName>
        <fullName evidence="4">Splicing factor 45</fullName>
    </submittedName>
</protein>
<dbReference type="InterPro" id="IPR040052">
    <property type="entry name" value="RBM17"/>
</dbReference>
<gene>
    <name evidence="4" type="primary">RBM17</name>
    <name evidence="4" type="ORF">GOODEAATRI_021750</name>
</gene>
<dbReference type="EMBL" id="JAHRIO010042131">
    <property type="protein sequence ID" value="MEQ2172504.1"/>
    <property type="molecule type" value="Genomic_DNA"/>
</dbReference>
<reference evidence="4 5" key="1">
    <citation type="submission" date="2021-06" db="EMBL/GenBank/DDBJ databases">
        <authorList>
            <person name="Palmer J.M."/>
        </authorList>
    </citation>
    <scope>NUCLEOTIDE SEQUENCE [LARGE SCALE GENOMIC DNA]</scope>
    <source>
        <strain evidence="4 5">GA_2019</strain>
        <tissue evidence="4">Muscle</tissue>
    </source>
</reference>
<feature type="compositionally biased region" description="Basic and acidic residues" evidence="1">
    <location>
        <begin position="70"/>
        <end position="94"/>
    </location>
</feature>
<keyword evidence="2" id="KW-0812">Transmembrane</keyword>
<feature type="transmembrane region" description="Helical" evidence="2">
    <location>
        <begin position="291"/>
        <end position="308"/>
    </location>
</feature>
<evidence type="ECO:0000256" key="2">
    <source>
        <dbReference type="SAM" id="Phobius"/>
    </source>
</evidence>
<dbReference type="Proteomes" id="UP001476798">
    <property type="component" value="Unassembled WGS sequence"/>
</dbReference>
<evidence type="ECO:0000256" key="1">
    <source>
        <dbReference type="SAM" id="MobiDB-lite"/>
    </source>
</evidence>
<accession>A0ABV0NM79</accession>
<name>A0ABV0NM79_9TELE</name>
<dbReference type="PANTHER" id="PTHR13288:SF8">
    <property type="entry name" value="SPLICING FACTOR 45"/>
    <property type="match status" value="1"/>
</dbReference>
<feature type="non-terminal residue" evidence="4">
    <location>
        <position position="1"/>
    </location>
</feature>
<comment type="caution">
    <text evidence="4">The sequence shown here is derived from an EMBL/GenBank/DDBJ whole genome shotgun (WGS) entry which is preliminary data.</text>
</comment>
<feature type="transmembrane region" description="Helical" evidence="2">
    <location>
        <begin position="259"/>
        <end position="279"/>
    </location>
</feature>
<feature type="domain" description="G-patch" evidence="3">
    <location>
        <begin position="207"/>
        <end position="247"/>
    </location>
</feature>
<dbReference type="Pfam" id="PF01585">
    <property type="entry name" value="G-patch"/>
    <property type="match status" value="1"/>
</dbReference>
<keyword evidence="2" id="KW-0472">Membrane</keyword>